<organism evidence="1 2">
    <name type="scientific">Mucuna pruriens</name>
    <name type="common">Velvet bean</name>
    <name type="synonym">Dolichos pruriens</name>
    <dbReference type="NCBI Taxonomy" id="157652"/>
    <lineage>
        <taxon>Eukaryota</taxon>
        <taxon>Viridiplantae</taxon>
        <taxon>Streptophyta</taxon>
        <taxon>Embryophyta</taxon>
        <taxon>Tracheophyta</taxon>
        <taxon>Spermatophyta</taxon>
        <taxon>Magnoliopsida</taxon>
        <taxon>eudicotyledons</taxon>
        <taxon>Gunneridae</taxon>
        <taxon>Pentapetalae</taxon>
        <taxon>rosids</taxon>
        <taxon>fabids</taxon>
        <taxon>Fabales</taxon>
        <taxon>Fabaceae</taxon>
        <taxon>Papilionoideae</taxon>
        <taxon>50 kb inversion clade</taxon>
        <taxon>NPAAA clade</taxon>
        <taxon>indigoferoid/millettioid clade</taxon>
        <taxon>Phaseoleae</taxon>
        <taxon>Mucuna</taxon>
    </lineage>
</organism>
<keyword evidence="2" id="KW-1185">Reference proteome</keyword>
<sequence length="112" mass="13521">MKLCAGYSKLGDNYDRYLPRTFHLYLDRFVSWEKHVEYLRVVLQVLKDKWLYTKMSSVTFRLRAPRQHKTHEGELSYYELELVVVVLFLNLERLVDEDRFEVLVIIKVLGTH</sequence>
<gene>
    <name evidence="1" type="ORF">CR513_09471</name>
</gene>
<comment type="caution">
    <text evidence="1">The sequence shown here is derived from an EMBL/GenBank/DDBJ whole genome shotgun (WGS) entry which is preliminary data.</text>
</comment>
<dbReference type="AlphaFoldDB" id="A0A371HUT1"/>
<dbReference type="Proteomes" id="UP000257109">
    <property type="component" value="Unassembled WGS sequence"/>
</dbReference>
<evidence type="ECO:0000313" key="1">
    <source>
        <dbReference type="EMBL" id="RDY06536.1"/>
    </source>
</evidence>
<dbReference type="EMBL" id="QJKJ01001670">
    <property type="protein sequence ID" value="RDY06536.1"/>
    <property type="molecule type" value="Genomic_DNA"/>
</dbReference>
<evidence type="ECO:0000313" key="2">
    <source>
        <dbReference type="Proteomes" id="UP000257109"/>
    </source>
</evidence>
<name>A0A371HUT1_MUCPR</name>
<protein>
    <submittedName>
        <fullName evidence="1">Uncharacterized protein</fullName>
    </submittedName>
</protein>
<feature type="non-terminal residue" evidence="1">
    <location>
        <position position="112"/>
    </location>
</feature>
<accession>A0A371HUT1</accession>
<reference evidence="1" key="1">
    <citation type="submission" date="2018-05" db="EMBL/GenBank/DDBJ databases">
        <title>Draft genome of Mucuna pruriens seed.</title>
        <authorList>
            <person name="Nnadi N.E."/>
            <person name="Vos R."/>
            <person name="Hasami M.H."/>
            <person name="Devisetty U.K."/>
            <person name="Aguiy J.C."/>
        </authorList>
    </citation>
    <scope>NUCLEOTIDE SEQUENCE [LARGE SCALE GENOMIC DNA]</scope>
    <source>
        <strain evidence="1">JCA_2017</strain>
    </source>
</reference>
<proteinExistence type="predicted"/>